<proteinExistence type="inferred from homology"/>
<keyword evidence="5" id="KW-1185">Reference proteome</keyword>
<dbReference type="GO" id="GO:0050163">
    <property type="term" value="F:oxaloacetate tautomerase activity"/>
    <property type="evidence" value="ECO:0007669"/>
    <property type="project" value="UniProtKB-ARBA"/>
</dbReference>
<dbReference type="GO" id="GO:0006107">
    <property type="term" value="P:oxaloacetate metabolic process"/>
    <property type="evidence" value="ECO:0007669"/>
    <property type="project" value="UniProtKB-ARBA"/>
</dbReference>
<evidence type="ECO:0000259" key="3">
    <source>
        <dbReference type="Pfam" id="PF01557"/>
    </source>
</evidence>
<dbReference type="EMBL" id="OV725082">
    <property type="protein sequence ID" value="CAH1405374.1"/>
    <property type="molecule type" value="Genomic_DNA"/>
</dbReference>
<feature type="domain" description="Fumarylacetoacetase-like C-terminal" evidence="3">
    <location>
        <begin position="127"/>
        <end position="334"/>
    </location>
</feature>
<dbReference type="Proteomes" id="UP001152798">
    <property type="component" value="Chromosome 6"/>
</dbReference>
<reference evidence="4" key="1">
    <citation type="submission" date="2022-01" db="EMBL/GenBank/DDBJ databases">
        <authorList>
            <person name="King R."/>
        </authorList>
    </citation>
    <scope>NUCLEOTIDE SEQUENCE</scope>
</reference>
<dbReference type="AlphaFoldDB" id="A0A9P0HNI9"/>
<dbReference type="InterPro" id="IPR051121">
    <property type="entry name" value="FAH"/>
</dbReference>
<organism evidence="4 5">
    <name type="scientific">Nezara viridula</name>
    <name type="common">Southern green stink bug</name>
    <name type="synonym">Cimex viridulus</name>
    <dbReference type="NCBI Taxonomy" id="85310"/>
    <lineage>
        <taxon>Eukaryota</taxon>
        <taxon>Metazoa</taxon>
        <taxon>Ecdysozoa</taxon>
        <taxon>Arthropoda</taxon>
        <taxon>Hexapoda</taxon>
        <taxon>Insecta</taxon>
        <taxon>Pterygota</taxon>
        <taxon>Neoptera</taxon>
        <taxon>Paraneoptera</taxon>
        <taxon>Hemiptera</taxon>
        <taxon>Heteroptera</taxon>
        <taxon>Panheteroptera</taxon>
        <taxon>Pentatomomorpha</taxon>
        <taxon>Pentatomoidea</taxon>
        <taxon>Pentatomidae</taxon>
        <taxon>Pentatominae</taxon>
        <taxon>Nezara</taxon>
    </lineage>
</organism>
<dbReference type="InterPro" id="IPR011234">
    <property type="entry name" value="Fumarylacetoacetase-like_C"/>
</dbReference>
<evidence type="ECO:0000313" key="5">
    <source>
        <dbReference type="Proteomes" id="UP001152798"/>
    </source>
</evidence>
<comment type="similarity">
    <text evidence="1">Belongs to the FAH family.</text>
</comment>
<dbReference type="FunFam" id="3.90.850.10:FF:000002">
    <property type="entry name" value="2-hydroxyhepta-2,4-diene-1,7-dioate isomerase"/>
    <property type="match status" value="1"/>
</dbReference>
<dbReference type="GO" id="GO:0046872">
    <property type="term" value="F:metal ion binding"/>
    <property type="evidence" value="ECO:0007669"/>
    <property type="project" value="UniProtKB-KW"/>
</dbReference>
<accession>A0A9P0HNI9</accession>
<evidence type="ECO:0000256" key="1">
    <source>
        <dbReference type="ARBA" id="ARBA00010211"/>
    </source>
</evidence>
<dbReference type="SUPFAM" id="SSF56529">
    <property type="entry name" value="FAH"/>
    <property type="match status" value="1"/>
</dbReference>
<dbReference type="OrthoDB" id="411064at2759"/>
<evidence type="ECO:0000256" key="2">
    <source>
        <dbReference type="ARBA" id="ARBA00022723"/>
    </source>
</evidence>
<dbReference type="PANTHER" id="PTHR42796">
    <property type="entry name" value="FUMARYLACETOACETATE HYDROLASE DOMAIN-CONTAINING PROTEIN 2A-RELATED"/>
    <property type="match status" value="1"/>
</dbReference>
<dbReference type="InterPro" id="IPR036663">
    <property type="entry name" value="Fumarylacetoacetase_C_sf"/>
</dbReference>
<keyword evidence="2" id="KW-0479">Metal-binding</keyword>
<gene>
    <name evidence="4" type="ORF">NEZAVI_LOCUS13602</name>
</gene>
<dbReference type="Gene3D" id="3.90.850.10">
    <property type="entry name" value="Fumarylacetoacetase-like, C-terminal domain"/>
    <property type="match status" value="1"/>
</dbReference>
<dbReference type="Pfam" id="PF01557">
    <property type="entry name" value="FAA_hydrolase"/>
    <property type="match status" value="1"/>
</dbReference>
<sequence length="335" mass="37256">MSFHNSHKLIFQCFRTAGTFQLTKPSRSQLKQAVGKRFFSNSNVVKMRFVQYKFKNDGPQRLGAQLSENGDIIEISAVKPSLPNNLVDFLKGGSELLNVAKSVVAEGRSIIRLSEVNILAPLTNPDKVICVGLNYKTHCDEQKKPYPEEPFFFSKFSSTIIGPNEEVKHPPNSRALDWEVELGVVIGKKCRLVSKDEANDYIFGYTVTNDISARDWQTPKKNNGQWLFAKSMDTFCPLGPSVVAKEFIQDPHDLTLTCKVNGIEKQNGNTNDMVHNVYDIVSYLSHCVTLLPGDVILTGTPSGVGVFRQPREFLKVGDVITTEISGLGKLENTVA</sequence>
<protein>
    <recommendedName>
        <fullName evidence="3">Fumarylacetoacetase-like C-terminal domain-containing protein</fullName>
    </recommendedName>
</protein>
<evidence type="ECO:0000313" key="4">
    <source>
        <dbReference type="EMBL" id="CAH1405374.1"/>
    </source>
</evidence>
<dbReference type="PANTHER" id="PTHR42796:SF4">
    <property type="entry name" value="FUMARYLACETOACETATE HYDROLASE DOMAIN-CONTAINING PROTEIN 2A"/>
    <property type="match status" value="1"/>
</dbReference>
<name>A0A9P0HNI9_NEZVI</name>